<dbReference type="AlphaFoldDB" id="A0ABD2NCN3"/>
<proteinExistence type="predicted"/>
<feature type="region of interest" description="Disordered" evidence="1">
    <location>
        <begin position="1"/>
        <end position="23"/>
    </location>
</feature>
<feature type="compositionally biased region" description="Basic and acidic residues" evidence="1">
    <location>
        <begin position="13"/>
        <end position="23"/>
    </location>
</feature>
<dbReference type="Proteomes" id="UP001516400">
    <property type="component" value="Unassembled WGS sequence"/>
</dbReference>
<sequence length="133" mass="14509">MIDFGKSTQEVVTEEKQASQKEITKMSVGPAIIQKLEEENANREAPFGDIHNLSSLFLTVVDEYEIKEALSEVKAGTAAGYDGKKKSDVDCISTEVLPILLNISKTRISCHFESLSIKVSGGKSDESEESTNP</sequence>
<protein>
    <submittedName>
        <fullName evidence="2">Uncharacterized protein</fullName>
    </submittedName>
</protein>
<reference evidence="2 3" key="1">
    <citation type="journal article" date="2021" name="BMC Biol.">
        <title>Horizontally acquired antibacterial genes associated with adaptive radiation of ladybird beetles.</title>
        <authorList>
            <person name="Li H.S."/>
            <person name="Tang X.F."/>
            <person name="Huang Y.H."/>
            <person name="Xu Z.Y."/>
            <person name="Chen M.L."/>
            <person name="Du X.Y."/>
            <person name="Qiu B.Y."/>
            <person name="Chen P.T."/>
            <person name="Zhang W."/>
            <person name="Slipinski A."/>
            <person name="Escalona H.E."/>
            <person name="Waterhouse R.M."/>
            <person name="Zwick A."/>
            <person name="Pang H."/>
        </authorList>
    </citation>
    <scope>NUCLEOTIDE SEQUENCE [LARGE SCALE GENOMIC DNA]</scope>
    <source>
        <strain evidence="2">SYSU2018</strain>
    </source>
</reference>
<accession>A0ABD2NCN3</accession>
<organism evidence="2 3">
    <name type="scientific">Cryptolaemus montrouzieri</name>
    <dbReference type="NCBI Taxonomy" id="559131"/>
    <lineage>
        <taxon>Eukaryota</taxon>
        <taxon>Metazoa</taxon>
        <taxon>Ecdysozoa</taxon>
        <taxon>Arthropoda</taxon>
        <taxon>Hexapoda</taxon>
        <taxon>Insecta</taxon>
        <taxon>Pterygota</taxon>
        <taxon>Neoptera</taxon>
        <taxon>Endopterygota</taxon>
        <taxon>Coleoptera</taxon>
        <taxon>Polyphaga</taxon>
        <taxon>Cucujiformia</taxon>
        <taxon>Coccinelloidea</taxon>
        <taxon>Coccinellidae</taxon>
        <taxon>Scymninae</taxon>
        <taxon>Scymnini</taxon>
        <taxon>Cryptolaemus</taxon>
    </lineage>
</organism>
<feature type="compositionally biased region" description="Polar residues" evidence="1">
    <location>
        <begin position="1"/>
        <end position="11"/>
    </location>
</feature>
<evidence type="ECO:0000256" key="1">
    <source>
        <dbReference type="SAM" id="MobiDB-lite"/>
    </source>
</evidence>
<keyword evidence="3" id="KW-1185">Reference proteome</keyword>
<evidence type="ECO:0000313" key="3">
    <source>
        <dbReference type="Proteomes" id="UP001516400"/>
    </source>
</evidence>
<comment type="caution">
    <text evidence="2">The sequence shown here is derived from an EMBL/GenBank/DDBJ whole genome shotgun (WGS) entry which is preliminary data.</text>
</comment>
<dbReference type="EMBL" id="JABFTP020000083">
    <property type="protein sequence ID" value="KAL3275966.1"/>
    <property type="molecule type" value="Genomic_DNA"/>
</dbReference>
<evidence type="ECO:0000313" key="2">
    <source>
        <dbReference type="EMBL" id="KAL3275966.1"/>
    </source>
</evidence>
<gene>
    <name evidence="2" type="ORF">HHI36_020698</name>
</gene>
<name>A0ABD2NCN3_9CUCU</name>